<dbReference type="InterPro" id="IPR011055">
    <property type="entry name" value="Dup_hybrid_motif"/>
</dbReference>
<organism evidence="17 18">
    <name type="scientific">Cronobacter muytjensii</name>
    <dbReference type="NCBI Taxonomy" id="413501"/>
    <lineage>
        <taxon>Bacteria</taxon>
        <taxon>Pseudomonadati</taxon>
        <taxon>Pseudomonadota</taxon>
        <taxon>Gammaproteobacteria</taxon>
        <taxon>Enterobacterales</taxon>
        <taxon>Enterobacteriaceae</taxon>
        <taxon>Cronobacter</taxon>
    </lineage>
</organism>
<keyword evidence="7 12" id="KW-0812">Transmembrane</keyword>
<keyword evidence="4" id="KW-0762">Sugar transport</keyword>
<evidence type="ECO:0000256" key="1">
    <source>
        <dbReference type="ARBA" id="ARBA00004651"/>
    </source>
</evidence>
<sequence>MNYPHTARQIIDHLGGEANIISLYHCITRLRFALVDLDRVNRTALENQDGVMGVNLSGDQFQVIIGNEVAPLCQAVLAQLPNLGGKKAASPPKRRNPVSVVLEGLAGIFSPIIPAIAGAGILKGVLSLCLALGWVAASNQTYQILMAISDGVFFFMPLVLAFSAGNKFGANPYVAVALAATLFHPTLTTLLKSGAPVTFLGMPVASVSYASSVIPILLAVLLLSYVERVIDRVMPAALKTMFVPLLSLVIVAPVTLIAIGPAGIFFGNALSGGIIWLVANMGWLAGVIVGGTLSLMIITGMHYVLVPIVINNISRLGYDPFKILFYVANMGQAGAAFGVFLRARNKKIKTLALSTSFSAAMGITEPAMYGINIRFKRPFAAALIGGACGGAFAMALGVKTYAFALSGIPGIPALVGPTFLWALASLAIAFCAAALVTVILGFEEPAETPARHDAPPEVVAGLSPVALAREEQLFAPVSGRLIPLSALTDPVFADEIFGKGIAIVPQSGELLSPVNGRVESVFDSNHALTLRSDNGAEVLIHIGIDTVKLGGQHFTRHVENGQFVEAGQPLISFDLAALAARNIDPSVIVIVTNTDCYGDISPLKQGDVATREAFLKLTAAAA</sequence>
<dbReference type="InterPro" id="IPR003352">
    <property type="entry name" value="PTS_EIIC"/>
</dbReference>
<dbReference type="OrthoDB" id="92465at2"/>
<evidence type="ECO:0000256" key="8">
    <source>
        <dbReference type="ARBA" id="ARBA00022777"/>
    </source>
</evidence>
<keyword evidence="2" id="KW-0813">Transport</keyword>
<dbReference type="CDD" id="cd00212">
    <property type="entry name" value="PTS_IIB_glc"/>
    <property type="match status" value="1"/>
</dbReference>
<accession>A0A2T7AZN1</accession>
<dbReference type="EMBL" id="MSAE01000002">
    <property type="protein sequence ID" value="PUX18154.1"/>
    <property type="molecule type" value="Genomic_DNA"/>
</dbReference>
<dbReference type="SUPFAM" id="SSF55604">
    <property type="entry name" value="Glucose permease domain IIB"/>
    <property type="match status" value="1"/>
</dbReference>
<evidence type="ECO:0000256" key="2">
    <source>
        <dbReference type="ARBA" id="ARBA00022448"/>
    </source>
</evidence>
<reference evidence="17 18" key="1">
    <citation type="submission" date="2016-12" db="EMBL/GenBank/DDBJ databases">
        <title>Analysis of the Molecular Diversity Among Cronobacter Species Isolated from Filth Flies Using a Pan Genomic DNA Microarray.</title>
        <authorList>
            <person name="Pava-Ripoll M."/>
            <person name="Tall B."/>
            <person name="Farber J."/>
            <person name="Fanning S."/>
            <person name="Lehner A."/>
            <person name="Stephan R."/>
            <person name="Pagotto F."/>
            <person name="Iverson C."/>
            <person name="Ziobro G."/>
            <person name="Miller A."/>
            <person name="Pearson R."/>
            <person name="Yan Q."/>
            <person name="Kim M."/>
            <person name="Jeong S."/>
            <person name="Park J."/>
            <person name="Jun S."/>
            <person name="Choi H."/>
            <person name="Chung T."/>
            <person name="Yoo Y."/>
            <person name="Park E."/>
            <person name="Hwang S."/>
            <person name="Lee B."/>
            <person name="Sathyamoorthy V."/>
            <person name="Carter L."/>
            <person name="Mammel M."/>
            <person name="Jackson S."/>
            <person name="Kothary M."/>
            <person name="Patel I."/>
            <person name="Grim C."/>
            <person name="Gopinath G."/>
            <person name="Gangiredla J."/>
            <person name="Chase H."/>
        </authorList>
    </citation>
    <scope>NUCLEOTIDE SEQUENCE [LARGE SCALE GENOMIC DNA]</scope>
    <source>
        <strain evidence="17 18">MOD1-Md1s</strain>
    </source>
</reference>
<evidence type="ECO:0000313" key="19">
    <source>
        <dbReference type="Proteomes" id="UP000469927"/>
    </source>
</evidence>
<dbReference type="GO" id="GO:0009401">
    <property type="term" value="P:phosphoenolpyruvate-dependent sugar phosphotransferase system"/>
    <property type="evidence" value="ECO:0007669"/>
    <property type="project" value="UniProtKB-KW"/>
</dbReference>
<feature type="transmembrane region" description="Helical" evidence="12">
    <location>
        <begin position="203"/>
        <end position="225"/>
    </location>
</feature>
<keyword evidence="9 12" id="KW-1133">Transmembrane helix</keyword>
<feature type="transmembrane region" description="Helical" evidence="12">
    <location>
        <begin position="170"/>
        <end position="191"/>
    </location>
</feature>
<feature type="transmembrane region" description="Helical" evidence="12">
    <location>
        <begin position="323"/>
        <end position="341"/>
    </location>
</feature>
<evidence type="ECO:0000256" key="4">
    <source>
        <dbReference type="ARBA" id="ARBA00022597"/>
    </source>
</evidence>
<evidence type="ECO:0000313" key="16">
    <source>
        <dbReference type="EMBL" id="KAB0883942.1"/>
    </source>
</evidence>
<dbReference type="InterPro" id="IPR036878">
    <property type="entry name" value="Glu_permease_IIB"/>
</dbReference>
<feature type="domain" description="PTS EIIB type-1" evidence="14">
    <location>
        <begin position="4"/>
        <end position="90"/>
    </location>
</feature>
<dbReference type="InterPro" id="IPR001996">
    <property type="entry name" value="PTS_IIB_1"/>
</dbReference>
<feature type="transmembrane region" description="Helical" evidence="12">
    <location>
        <begin position="144"/>
        <end position="164"/>
    </location>
</feature>
<dbReference type="PROSITE" id="PS01035">
    <property type="entry name" value="PTS_EIIB_TYPE_1_CYS"/>
    <property type="match status" value="1"/>
</dbReference>
<dbReference type="Proteomes" id="UP000244378">
    <property type="component" value="Unassembled WGS sequence"/>
</dbReference>
<dbReference type="GO" id="GO:0005886">
    <property type="term" value="C:plasma membrane"/>
    <property type="evidence" value="ECO:0007669"/>
    <property type="project" value="UniProtKB-SubCell"/>
</dbReference>
<gene>
    <name evidence="17" type="ORF">AUN14_02200</name>
    <name evidence="16" type="ORF">FZI19_05595</name>
</gene>
<dbReference type="Proteomes" id="UP000469927">
    <property type="component" value="Unassembled WGS sequence"/>
</dbReference>
<evidence type="ECO:0000256" key="7">
    <source>
        <dbReference type="ARBA" id="ARBA00022692"/>
    </source>
</evidence>
<keyword evidence="10 12" id="KW-0472">Membrane</keyword>
<dbReference type="PROSITE" id="PS51093">
    <property type="entry name" value="PTS_EIIA_TYPE_1"/>
    <property type="match status" value="1"/>
</dbReference>
<feature type="domain" description="PTS EIIC type-1" evidence="15">
    <location>
        <begin position="103"/>
        <end position="456"/>
    </location>
</feature>
<dbReference type="FunFam" id="2.70.70.10:FF:000001">
    <property type="entry name" value="PTS system glucose-specific IIA component"/>
    <property type="match status" value="1"/>
</dbReference>
<evidence type="ECO:0000256" key="12">
    <source>
        <dbReference type="SAM" id="Phobius"/>
    </source>
</evidence>
<protein>
    <submittedName>
        <fullName evidence="17">PTS beta-glucoside transporter subunit EIIBCA</fullName>
    </submittedName>
</protein>
<evidence type="ECO:0000256" key="3">
    <source>
        <dbReference type="ARBA" id="ARBA00022475"/>
    </source>
</evidence>
<keyword evidence="3" id="KW-1003">Cell membrane</keyword>
<evidence type="ECO:0000259" key="14">
    <source>
        <dbReference type="PROSITE" id="PS51098"/>
    </source>
</evidence>
<feature type="domain" description="PTS EIIA type-1" evidence="13">
    <location>
        <begin position="489"/>
        <end position="593"/>
    </location>
</feature>
<evidence type="ECO:0000259" key="13">
    <source>
        <dbReference type="PROSITE" id="PS51093"/>
    </source>
</evidence>
<dbReference type="Pfam" id="PF02378">
    <property type="entry name" value="PTS_EIIC"/>
    <property type="match status" value="1"/>
</dbReference>
<evidence type="ECO:0000313" key="17">
    <source>
        <dbReference type="EMBL" id="PUX18154.1"/>
    </source>
</evidence>
<dbReference type="AlphaFoldDB" id="A0A2T7AZN1"/>
<dbReference type="InterPro" id="IPR018113">
    <property type="entry name" value="PTrfase_EIIB_Cys"/>
</dbReference>
<evidence type="ECO:0000256" key="9">
    <source>
        <dbReference type="ARBA" id="ARBA00022989"/>
    </source>
</evidence>
<dbReference type="Gene3D" id="2.70.70.10">
    <property type="entry name" value="Glucose Permease (Domain IIA)"/>
    <property type="match status" value="1"/>
</dbReference>
<dbReference type="NCBIfam" id="TIGR01995">
    <property type="entry name" value="PTS-II-ABC-beta"/>
    <property type="match status" value="1"/>
</dbReference>
<evidence type="ECO:0000256" key="11">
    <source>
        <dbReference type="PROSITE-ProRule" id="PRU00421"/>
    </source>
</evidence>
<feature type="active site" description="Phosphocysteine intermediate; for EIIB activity" evidence="11">
    <location>
        <position position="26"/>
    </location>
</feature>
<keyword evidence="8" id="KW-0418">Kinase</keyword>
<keyword evidence="5" id="KW-0808">Transferase</keyword>
<dbReference type="Pfam" id="PF00367">
    <property type="entry name" value="PTS_EIIB"/>
    <property type="match status" value="1"/>
</dbReference>
<dbReference type="GO" id="GO:0015771">
    <property type="term" value="P:trehalose transport"/>
    <property type="evidence" value="ECO:0007669"/>
    <property type="project" value="TreeGrafter"/>
</dbReference>
<dbReference type="NCBIfam" id="TIGR00830">
    <property type="entry name" value="PTBA"/>
    <property type="match status" value="1"/>
</dbReference>
<name>A0A2T7AZN1_9ENTR</name>
<dbReference type="InterPro" id="IPR050558">
    <property type="entry name" value="PTS_Sugar-Specific_Components"/>
</dbReference>
<dbReference type="PANTHER" id="PTHR30175">
    <property type="entry name" value="PHOSPHOTRANSFERASE SYSTEM TRANSPORT PROTEIN"/>
    <property type="match status" value="1"/>
</dbReference>
<dbReference type="PANTHER" id="PTHR30175:SF1">
    <property type="entry name" value="PTS SYSTEM ARBUTIN-, CELLOBIOSE-, AND SALICIN-SPECIFIC EIIBC COMPONENT-RELATED"/>
    <property type="match status" value="1"/>
</dbReference>
<dbReference type="GO" id="GO:0090589">
    <property type="term" value="F:protein-phosphocysteine-trehalose phosphotransferase system transporter activity"/>
    <property type="evidence" value="ECO:0007669"/>
    <property type="project" value="TreeGrafter"/>
</dbReference>
<feature type="transmembrane region" description="Helical" evidence="12">
    <location>
        <begin position="274"/>
        <end position="303"/>
    </location>
</feature>
<comment type="subcellular location">
    <subcellularLocation>
        <location evidence="1">Cell membrane</location>
        <topology evidence="1">Multi-pass membrane protein</topology>
    </subcellularLocation>
</comment>
<evidence type="ECO:0000256" key="10">
    <source>
        <dbReference type="ARBA" id="ARBA00023136"/>
    </source>
</evidence>
<comment type="caution">
    <text evidence="17">The sequence shown here is derived from an EMBL/GenBank/DDBJ whole genome shotgun (WGS) entry which is preliminary data.</text>
</comment>
<dbReference type="GO" id="GO:0008982">
    <property type="term" value="F:protein-N(PI)-phosphohistidine-sugar phosphotransferase activity"/>
    <property type="evidence" value="ECO:0007669"/>
    <property type="project" value="InterPro"/>
</dbReference>
<reference evidence="16 19" key="2">
    <citation type="submission" date="2019-08" db="EMBL/GenBank/DDBJ databases">
        <title>Prevalence, distribution, and phylogeny of type two toxin-antitoxin genes possessed by Cronobacter species where C. sakazakii homologs follow sequence type lineages.</title>
        <authorList>
            <person name="Finkelstein S."/>
            <person name="Negrete F."/>
            <person name="Jang H."/>
            <person name="Gopinath G.R."/>
            <person name="Tall B.D."/>
        </authorList>
    </citation>
    <scope>NUCLEOTIDE SEQUENCE [LARGE SCALE GENOMIC DNA]</scope>
    <source>
        <strain evidence="16 19">MOD1_GK1257</strain>
    </source>
</reference>
<dbReference type="GO" id="GO:0016301">
    <property type="term" value="F:kinase activity"/>
    <property type="evidence" value="ECO:0007669"/>
    <property type="project" value="UniProtKB-KW"/>
</dbReference>
<proteinExistence type="predicted"/>
<evidence type="ECO:0000256" key="6">
    <source>
        <dbReference type="ARBA" id="ARBA00022683"/>
    </source>
</evidence>
<dbReference type="PROSITE" id="PS51098">
    <property type="entry name" value="PTS_EIIB_TYPE_1"/>
    <property type="match status" value="1"/>
</dbReference>
<evidence type="ECO:0000259" key="15">
    <source>
        <dbReference type="PROSITE" id="PS51103"/>
    </source>
</evidence>
<keyword evidence="6" id="KW-0598">Phosphotransferase system</keyword>
<dbReference type="SUPFAM" id="SSF51261">
    <property type="entry name" value="Duplicated hybrid motif"/>
    <property type="match status" value="1"/>
</dbReference>
<dbReference type="InterPro" id="IPR013013">
    <property type="entry name" value="PTS_EIIC_1"/>
</dbReference>
<dbReference type="EMBL" id="WAGD01000012">
    <property type="protein sequence ID" value="KAB0883942.1"/>
    <property type="molecule type" value="Genomic_DNA"/>
</dbReference>
<feature type="transmembrane region" description="Helical" evidence="12">
    <location>
        <begin position="418"/>
        <end position="442"/>
    </location>
</feature>
<dbReference type="PROSITE" id="PS51103">
    <property type="entry name" value="PTS_EIIC_TYPE_1"/>
    <property type="match status" value="1"/>
</dbReference>
<dbReference type="PROSITE" id="PS00371">
    <property type="entry name" value="PTS_EIIA_TYPE_1_HIS"/>
    <property type="match status" value="1"/>
</dbReference>
<dbReference type="Pfam" id="PF00358">
    <property type="entry name" value="PTS_EIIA_1"/>
    <property type="match status" value="1"/>
</dbReference>
<dbReference type="RefSeq" id="WP_075192267.1">
    <property type="nucleotide sequence ID" value="NZ_JADKNN010000028.1"/>
</dbReference>
<evidence type="ECO:0000313" key="18">
    <source>
        <dbReference type="Proteomes" id="UP000244378"/>
    </source>
</evidence>
<dbReference type="InterPro" id="IPR011297">
    <property type="entry name" value="PTS_IIABC_b_glu"/>
</dbReference>
<keyword evidence="19" id="KW-1185">Reference proteome</keyword>
<dbReference type="InterPro" id="IPR001127">
    <property type="entry name" value="PTS_EIIA_1_perm"/>
</dbReference>
<feature type="transmembrane region" description="Helical" evidence="12">
    <location>
        <begin position="378"/>
        <end position="398"/>
    </location>
</feature>
<evidence type="ECO:0000256" key="5">
    <source>
        <dbReference type="ARBA" id="ARBA00022679"/>
    </source>
</evidence>
<dbReference type="Gene3D" id="3.30.1360.60">
    <property type="entry name" value="Glucose permease domain IIB"/>
    <property type="match status" value="1"/>
</dbReference>